<reference evidence="3 4" key="1">
    <citation type="submission" date="2020-08" db="EMBL/GenBank/DDBJ databases">
        <title>Sequencing the genomes of 1000 actinobacteria strains.</title>
        <authorList>
            <person name="Klenk H.-P."/>
        </authorList>
    </citation>
    <scope>NUCLEOTIDE SEQUENCE [LARGE SCALE GENOMIC DNA]</scope>
    <source>
        <strain evidence="3 4">DSM 11053</strain>
    </source>
</reference>
<name>A0A7W5P827_9ACTN</name>
<dbReference type="CDD" id="cd05265">
    <property type="entry name" value="SDR_a1"/>
    <property type="match status" value="1"/>
</dbReference>
<gene>
    <name evidence="3" type="ORF">FHX39_002971</name>
</gene>
<dbReference type="PANTHER" id="PTHR43000">
    <property type="entry name" value="DTDP-D-GLUCOSE 4,6-DEHYDRATASE-RELATED"/>
    <property type="match status" value="1"/>
</dbReference>
<accession>A0A7W5P827</accession>
<proteinExistence type="inferred from homology"/>
<evidence type="ECO:0000313" key="4">
    <source>
        <dbReference type="Proteomes" id="UP000565572"/>
    </source>
</evidence>
<evidence type="ECO:0000256" key="1">
    <source>
        <dbReference type="ARBA" id="ARBA00007637"/>
    </source>
</evidence>
<sequence length="326" mass="35667">MKALLIGGTGIISSECSRLAVERGWELTVLNRGLESSRPPIEGAEVLVGDATDPASVRAAIGSRTFDTVATFRAFTPEQVQADVELFAGRTGQYVFISSASAYSKPVVRLPITESTPLRNPFWRYSRDKIACEDLLVAAYREQDFPATIVRPSHTYDPTLIPLDGGWTMIDRMRRGKPVVVHGDGTSFWTLTHSRDFAKGFVPLLGDPRTLGDAVHITSDEHLTWDAVAQGLATAAGTTADIVHVGSERLGRALPEWKDGIVGDKAHSLIFDNAKIKSIVPDFVATTTWAQGAREIVEWYDAHPEQQVVDTELDQKLDELVAAERA</sequence>
<comment type="caution">
    <text evidence="3">The sequence shown here is derived from an EMBL/GenBank/DDBJ whole genome shotgun (WGS) entry which is preliminary data.</text>
</comment>
<evidence type="ECO:0000259" key="2">
    <source>
        <dbReference type="Pfam" id="PF01370"/>
    </source>
</evidence>
<dbReference type="Gene3D" id="3.40.50.720">
    <property type="entry name" value="NAD(P)-binding Rossmann-like Domain"/>
    <property type="match status" value="1"/>
</dbReference>
<keyword evidence="4" id="KW-1185">Reference proteome</keyword>
<organism evidence="3 4">
    <name type="scientific">Microlunatus antarcticus</name>
    <dbReference type="NCBI Taxonomy" id="53388"/>
    <lineage>
        <taxon>Bacteria</taxon>
        <taxon>Bacillati</taxon>
        <taxon>Actinomycetota</taxon>
        <taxon>Actinomycetes</taxon>
        <taxon>Propionibacteriales</taxon>
        <taxon>Propionibacteriaceae</taxon>
        <taxon>Microlunatus</taxon>
    </lineage>
</organism>
<comment type="similarity">
    <text evidence="1">Belongs to the NAD(P)-dependent epimerase/dehydratase family.</text>
</comment>
<dbReference type="RefSeq" id="WP_183339642.1">
    <property type="nucleotide sequence ID" value="NZ_JACHZG010000001.1"/>
</dbReference>
<dbReference type="Proteomes" id="UP000565572">
    <property type="component" value="Unassembled WGS sequence"/>
</dbReference>
<dbReference type="SUPFAM" id="SSF51735">
    <property type="entry name" value="NAD(P)-binding Rossmann-fold domains"/>
    <property type="match status" value="1"/>
</dbReference>
<dbReference type="EMBL" id="JACHZG010000001">
    <property type="protein sequence ID" value="MBB3328027.1"/>
    <property type="molecule type" value="Genomic_DNA"/>
</dbReference>
<dbReference type="InterPro" id="IPR036291">
    <property type="entry name" value="NAD(P)-bd_dom_sf"/>
</dbReference>
<dbReference type="Pfam" id="PF01370">
    <property type="entry name" value="Epimerase"/>
    <property type="match status" value="1"/>
</dbReference>
<feature type="domain" description="NAD-dependent epimerase/dehydratase" evidence="2">
    <location>
        <begin position="4"/>
        <end position="210"/>
    </location>
</feature>
<dbReference type="InterPro" id="IPR001509">
    <property type="entry name" value="Epimerase_deHydtase"/>
</dbReference>
<evidence type="ECO:0000313" key="3">
    <source>
        <dbReference type="EMBL" id="MBB3328027.1"/>
    </source>
</evidence>
<dbReference type="AlphaFoldDB" id="A0A7W5P827"/>
<protein>
    <submittedName>
        <fullName evidence="3">Nucleoside-diphosphate-sugar epimerase</fullName>
    </submittedName>
</protein>